<feature type="region of interest" description="Disordered" evidence="1">
    <location>
        <begin position="480"/>
        <end position="499"/>
    </location>
</feature>
<reference evidence="3 4" key="1">
    <citation type="submission" date="2016-05" db="EMBL/GenBank/DDBJ databases">
        <title>Genome sequencing reveals origins of a unique bacterial endosymbiosis in the earliest lineages of terrestrial Fungi.</title>
        <authorList>
            <consortium name="DOE Joint Genome Institute"/>
            <person name="Uehling J."/>
            <person name="Gryganskyi A."/>
            <person name="Hameed K."/>
            <person name="Tschaplinski T."/>
            <person name="Misztal P."/>
            <person name="Wu S."/>
            <person name="Desiro A."/>
            <person name="Vande Pol N."/>
            <person name="Du Z.-Y."/>
            <person name="Zienkiewicz A."/>
            <person name="Zienkiewicz K."/>
            <person name="Morin E."/>
            <person name="Tisserant E."/>
            <person name="Splivallo R."/>
            <person name="Hainaut M."/>
            <person name="Henrissat B."/>
            <person name="Ohm R."/>
            <person name="Kuo A."/>
            <person name="Yan J."/>
            <person name="Lipzen A."/>
            <person name="Nolan M."/>
            <person name="Labutti K."/>
            <person name="Barry K."/>
            <person name="Goldstein A."/>
            <person name="Labbe J."/>
            <person name="Schadt C."/>
            <person name="Tuskan G."/>
            <person name="Grigoriev I."/>
            <person name="Martin F."/>
            <person name="Vilgalys R."/>
            <person name="Bonito G."/>
        </authorList>
    </citation>
    <scope>NUCLEOTIDE SEQUENCE [LARGE SCALE GENOMIC DNA]</scope>
    <source>
        <strain evidence="3 4">AG-77</strain>
    </source>
</reference>
<evidence type="ECO:0000313" key="4">
    <source>
        <dbReference type="Proteomes" id="UP000078512"/>
    </source>
</evidence>
<name>A0A197K629_9FUNG</name>
<sequence length="499" mass="53556">MSSSNRPIPVYNQACIAADSSRAQTSFYLAGSSQPGHLTVDYFNNFQSPPAPNPVADQTDQLAWDTNAKKLCFTRPNQQLTNPLPYPKLFAWTGKHEEHDMFVVATNITLNSKTNLWAGMRLDFINTAMNLLRLFSTSKIDELFVVVTCYNSLPGASNPIDSNQALLALGTYGSFNASTTQGYTTVFDKSGGGQIQSTAGNLQAAVGTNVPVVSLDPPMAVNMNGIRLTADAIPVTMENVGYILDKATNGSTTIYSINPSQSNVLSTVYVSGPSLPFSNILAASGLNSGILTYSSNGTVASFNVFDVSRGTWSGNGLIPAAVVDPNSTRIGAIIGGVVGGLLIIALIIFFFVRRRRQGAQKSAENAELAHLNSDETKTSGFDQGYVQYDHGYVQHNQGYIQYDQGYQHTPVFFPPPPTPTNQGLDDSYKVDPSASPTNPYVSPTSYREYASRPVESPEILFSRSVKLPVSHGPQFIPNSLAAASDARSPQLVSSTTDSA</sequence>
<keyword evidence="2" id="KW-1133">Transmembrane helix</keyword>
<dbReference type="OrthoDB" id="2419921at2759"/>
<dbReference type="EMBL" id="KV442022">
    <property type="protein sequence ID" value="OAQ33112.1"/>
    <property type="molecule type" value="Genomic_DNA"/>
</dbReference>
<evidence type="ECO:0000256" key="2">
    <source>
        <dbReference type="SAM" id="Phobius"/>
    </source>
</evidence>
<dbReference type="Proteomes" id="UP000078512">
    <property type="component" value="Unassembled WGS sequence"/>
</dbReference>
<organism evidence="3 4">
    <name type="scientific">Linnemannia elongata AG-77</name>
    <dbReference type="NCBI Taxonomy" id="1314771"/>
    <lineage>
        <taxon>Eukaryota</taxon>
        <taxon>Fungi</taxon>
        <taxon>Fungi incertae sedis</taxon>
        <taxon>Mucoromycota</taxon>
        <taxon>Mortierellomycotina</taxon>
        <taxon>Mortierellomycetes</taxon>
        <taxon>Mortierellales</taxon>
        <taxon>Mortierellaceae</taxon>
        <taxon>Linnemannia</taxon>
    </lineage>
</organism>
<keyword evidence="4" id="KW-1185">Reference proteome</keyword>
<accession>A0A197K629</accession>
<dbReference type="AlphaFoldDB" id="A0A197K629"/>
<keyword evidence="2" id="KW-0472">Membrane</keyword>
<evidence type="ECO:0000256" key="1">
    <source>
        <dbReference type="SAM" id="MobiDB-lite"/>
    </source>
</evidence>
<protein>
    <submittedName>
        <fullName evidence="3">Uncharacterized protein</fullName>
    </submittedName>
</protein>
<keyword evidence="2" id="KW-0812">Transmembrane</keyword>
<feature type="compositionally biased region" description="Polar residues" evidence="1">
    <location>
        <begin position="490"/>
        <end position="499"/>
    </location>
</feature>
<gene>
    <name evidence="3" type="ORF">K457DRAFT_887741</name>
</gene>
<proteinExistence type="predicted"/>
<feature type="transmembrane region" description="Helical" evidence="2">
    <location>
        <begin position="330"/>
        <end position="352"/>
    </location>
</feature>
<evidence type="ECO:0000313" key="3">
    <source>
        <dbReference type="EMBL" id="OAQ33112.1"/>
    </source>
</evidence>